<dbReference type="KEGG" id="ccp:CHC_T00007706001"/>
<feature type="region of interest" description="Disordered" evidence="1">
    <location>
        <begin position="70"/>
        <end position="90"/>
    </location>
</feature>
<feature type="compositionally biased region" description="Polar residues" evidence="1">
    <location>
        <begin position="415"/>
        <end position="426"/>
    </location>
</feature>
<protein>
    <recommendedName>
        <fullName evidence="4">Zinc-finger domain-containing protein</fullName>
    </recommendedName>
</protein>
<dbReference type="RefSeq" id="XP_005711447.1">
    <property type="nucleotide sequence ID" value="XM_005711390.1"/>
</dbReference>
<feature type="region of interest" description="Disordered" evidence="1">
    <location>
        <begin position="362"/>
        <end position="428"/>
    </location>
</feature>
<keyword evidence="3" id="KW-1185">Reference proteome</keyword>
<gene>
    <name evidence="2" type="ORF">CHC_T00007706001</name>
</gene>
<accession>R7QTW6</accession>
<sequence length="680" mass="73854">MTESQTQVPVLGDESQLGASFFQVSESSQSDLGQRDLNALSEDHDGHLYINVDSITDHLRRHNCSSDETYFGNSAEGSNGNSSSSSPRKIGATAAVIPRANPTVYHSPESITSKIPASLFNEPPQVQGCDSKASQLDITDFIDNFLGDDELMHNVPEILDTLNVEKQSPTSFPVRWETVQPPTTSHFPQLPTNSATKTLSQIHTLPKSASQTFPVEKKELCSAPGTEMLQACTTPTKIEPVLQKQANGDCLSAGQGPGPSKSTPTRRAEKRKPRTYTQAVPSQHCHICSRRPTEGSPHQVCGNLQKGRCRKTICTKCFLQFRWDLNAAREAPPGTWECPHCRGQCPQRAQCVIYNRTSDRRRLKLINHRKRKGEAGDGSNGKKSKGIPKSSGASSGKTTLAQPVAQGAEKRTAKNWATSSLSQKKNGATKFRKKIAKLHDLRKGITILESKEVDSHLGRSHTDMRGGQKMRLERQYHSSLVGEHSRMTDTRLLLDDITAGNSTHEKHVEPMMIGRTSDLSGNPLTGCEAQDYDNGVSHSTTGQEECLQNGPGTAAQGGFSPAGTMFPFLSGDPFLSMGGQLQFGSSDISGGQDLSGMSGGEVSSRVHGAGLGMEEVWPKMYPHERDEEVCDETPDDLWMLPQEGSDADEGDGEIDAVGAGLWHSMHQEGGGVDEKEALRV</sequence>
<dbReference type="OrthoDB" id="6040at2759"/>
<evidence type="ECO:0008006" key="4">
    <source>
        <dbReference type="Google" id="ProtNLM"/>
    </source>
</evidence>
<feature type="compositionally biased region" description="Low complexity" evidence="1">
    <location>
        <begin position="387"/>
        <end position="397"/>
    </location>
</feature>
<dbReference type="EMBL" id="HG002310">
    <property type="protein sequence ID" value="CDF41153.1"/>
    <property type="molecule type" value="Genomic_DNA"/>
</dbReference>
<dbReference type="AlphaFoldDB" id="R7QTW6"/>
<feature type="compositionally biased region" description="Basic residues" evidence="1">
    <location>
        <begin position="362"/>
        <end position="372"/>
    </location>
</feature>
<dbReference type="Gramene" id="CDF41153">
    <property type="protein sequence ID" value="CDF41153"/>
    <property type="gene ID" value="CHC_T00007706001"/>
</dbReference>
<reference evidence="3" key="1">
    <citation type="journal article" date="2013" name="Proc. Natl. Acad. Sci. U.S.A.">
        <title>Genome structure and metabolic features in the red seaweed Chondrus crispus shed light on evolution of the Archaeplastida.</title>
        <authorList>
            <person name="Collen J."/>
            <person name="Porcel B."/>
            <person name="Carre W."/>
            <person name="Ball S.G."/>
            <person name="Chaparro C."/>
            <person name="Tonon T."/>
            <person name="Barbeyron T."/>
            <person name="Michel G."/>
            <person name="Noel B."/>
            <person name="Valentin K."/>
            <person name="Elias M."/>
            <person name="Artiguenave F."/>
            <person name="Arun A."/>
            <person name="Aury J.M."/>
            <person name="Barbosa-Neto J.F."/>
            <person name="Bothwell J.H."/>
            <person name="Bouget F.Y."/>
            <person name="Brillet L."/>
            <person name="Cabello-Hurtado F."/>
            <person name="Capella-Gutierrez S."/>
            <person name="Charrier B."/>
            <person name="Cladiere L."/>
            <person name="Cock J.M."/>
            <person name="Coelho S.M."/>
            <person name="Colleoni C."/>
            <person name="Czjzek M."/>
            <person name="Da Silva C."/>
            <person name="Delage L."/>
            <person name="Denoeud F."/>
            <person name="Deschamps P."/>
            <person name="Dittami S.M."/>
            <person name="Gabaldon T."/>
            <person name="Gachon C.M."/>
            <person name="Groisillier A."/>
            <person name="Herve C."/>
            <person name="Jabbari K."/>
            <person name="Katinka M."/>
            <person name="Kloareg B."/>
            <person name="Kowalczyk N."/>
            <person name="Labadie K."/>
            <person name="Leblanc C."/>
            <person name="Lopez P.J."/>
            <person name="McLachlan D.H."/>
            <person name="Meslet-Cladiere L."/>
            <person name="Moustafa A."/>
            <person name="Nehr Z."/>
            <person name="Nyvall Collen P."/>
            <person name="Panaud O."/>
            <person name="Partensky F."/>
            <person name="Poulain J."/>
            <person name="Rensing S.A."/>
            <person name="Rousvoal S."/>
            <person name="Samson G."/>
            <person name="Symeonidi A."/>
            <person name="Weissenbach J."/>
            <person name="Zambounis A."/>
            <person name="Wincker P."/>
            <person name="Boyen C."/>
        </authorList>
    </citation>
    <scope>NUCLEOTIDE SEQUENCE [LARGE SCALE GENOMIC DNA]</scope>
    <source>
        <strain evidence="3">cv. Stackhouse</strain>
    </source>
</reference>
<feature type="compositionally biased region" description="Low complexity" evidence="1">
    <location>
        <begin position="72"/>
        <end position="86"/>
    </location>
</feature>
<organism evidence="2 3">
    <name type="scientific">Chondrus crispus</name>
    <name type="common">Carrageen Irish moss</name>
    <name type="synonym">Polymorpha crispa</name>
    <dbReference type="NCBI Taxonomy" id="2769"/>
    <lineage>
        <taxon>Eukaryota</taxon>
        <taxon>Rhodophyta</taxon>
        <taxon>Florideophyceae</taxon>
        <taxon>Rhodymeniophycidae</taxon>
        <taxon>Gigartinales</taxon>
        <taxon>Gigartinaceae</taxon>
        <taxon>Chondrus</taxon>
    </lineage>
</organism>
<evidence type="ECO:0000313" key="2">
    <source>
        <dbReference type="EMBL" id="CDF41153.1"/>
    </source>
</evidence>
<dbReference type="GeneID" id="17319162"/>
<evidence type="ECO:0000313" key="3">
    <source>
        <dbReference type="Proteomes" id="UP000012073"/>
    </source>
</evidence>
<name>R7QTW6_CHOCR</name>
<feature type="region of interest" description="Disordered" evidence="1">
    <location>
        <begin position="248"/>
        <end position="276"/>
    </location>
</feature>
<proteinExistence type="predicted"/>
<evidence type="ECO:0000256" key="1">
    <source>
        <dbReference type="SAM" id="MobiDB-lite"/>
    </source>
</evidence>
<dbReference type="Proteomes" id="UP000012073">
    <property type="component" value="Unassembled WGS sequence"/>
</dbReference>